<dbReference type="KEGG" id="xyk:GT347_21265"/>
<dbReference type="Proteomes" id="UP000464787">
    <property type="component" value="Chromosome"/>
</dbReference>
<comment type="subcellular location">
    <subcellularLocation>
        <location evidence="1">Cell outer membrane</location>
    </subcellularLocation>
</comment>
<reference evidence="3 4" key="1">
    <citation type="submission" date="2020-01" db="EMBL/GenBank/DDBJ databases">
        <title>Genome sequencing of strain KACC 21265.</title>
        <authorList>
            <person name="Heo J."/>
            <person name="Kim S.-J."/>
            <person name="Kim J.-S."/>
            <person name="Hong S.-B."/>
            <person name="Kwon S.-W."/>
        </authorList>
    </citation>
    <scope>NUCLEOTIDE SEQUENCE [LARGE SCALE GENOMIC DNA]</scope>
    <source>
        <strain evidence="3 4">KACC 21265</strain>
    </source>
</reference>
<feature type="domain" description="Outer membrane protein OmpA-like transmembrane" evidence="2">
    <location>
        <begin position="32"/>
        <end position="165"/>
    </location>
</feature>
<sequence>MAAACGSAMAQSAYNTASTDRASYIPYTSAGYVGIAAGQSKYKVGNGNNSFGYDNKDTAFKLYGGGMFNQNLGLELGYVNFGEITRGGGDTKAQGLNLSLLAKAPLGDRFDVFGKVGTTYGWTKTSSNAASGVPGGKENGFGVSYGVGASYYFTPQVAATLEYESHDLKFAGTGKDRVELVTVGLRYNY</sequence>
<evidence type="ECO:0000259" key="2">
    <source>
        <dbReference type="Pfam" id="PF01389"/>
    </source>
</evidence>
<organism evidence="3 4">
    <name type="scientific">Xylophilus rhododendri</name>
    <dbReference type="NCBI Taxonomy" id="2697032"/>
    <lineage>
        <taxon>Bacteria</taxon>
        <taxon>Pseudomonadati</taxon>
        <taxon>Pseudomonadota</taxon>
        <taxon>Betaproteobacteria</taxon>
        <taxon>Burkholderiales</taxon>
        <taxon>Xylophilus</taxon>
    </lineage>
</organism>
<dbReference type="Gene3D" id="2.40.160.20">
    <property type="match status" value="1"/>
</dbReference>
<dbReference type="SUPFAM" id="SSF56925">
    <property type="entry name" value="OMPA-like"/>
    <property type="match status" value="1"/>
</dbReference>
<keyword evidence="4" id="KW-1185">Reference proteome</keyword>
<protein>
    <submittedName>
        <fullName evidence="3">Outer membrane beta-barrel protein</fullName>
    </submittedName>
</protein>
<proteinExistence type="predicted"/>
<dbReference type="GO" id="GO:0009279">
    <property type="term" value="C:cell outer membrane"/>
    <property type="evidence" value="ECO:0007669"/>
    <property type="project" value="UniProtKB-SubCell"/>
</dbReference>
<accession>A0A857JFQ5</accession>
<dbReference type="InterPro" id="IPR000498">
    <property type="entry name" value="OmpA-like_TM_dom"/>
</dbReference>
<dbReference type="AlphaFoldDB" id="A0A857JFQ5"/>
<dbReference type="InterPro" id="IPR011250">
    <property type="entry name" value="OMP/PagP_B-barrel"/>
</dbReference>
<evidence type="ECO:0000256" key="1">
    <source>
        <dbReference type="ARBA" id="ARBA00004442"/>
    </source>
</evidence>
<dbReference type="Pfam" id="PF01389">
    <property type="entry name" value="OmpA_membrane"/>
    <property type="match status" value="1"/>
</dbReference>
<evidence type="ECO:0000313" key="4">
    <source>
        <dbReference type="Proteomes" id="UP000464787"/>
    </source>
</evidence>
<dbReference type="EMBL" id="CP047650">
    <property type="protein sequence ID" value="QHJ01659.1"/>
    <property type="molecule type" value="Genomic_DNA"/>
</dbReference>
<gene>
    <name evidence="3" type="ORF">GT347_21265</name>
</gene>
<name>A0A857JFQ5_9BURK</name>
<evidence type="ECO:0000313" key="3">
    <source>
        <dbReference type="EMBL" id="QHJ01659.1"/>
    </source>
</evidence>